<dbReference type="Proteomes" id="UP001150062">
    <property type="component" value="Unassembled WGS sequence"/>
</dbReference>
<evidence type="ECO:0000313" key="2">
    <source>
        <dbReference type="EMBL" id="KAJ6242465.1"/>
    </source>
</evidence>
<dbReference type="Gene3D" id="3.40.50.720">
    <property type="entry name" value="NAD(P)-binding Rossmann-like Domain"/>
    <property type="match status" value="2"/>
</dbReference>
<keyword evidence="3" id="KW-1185">Reference proteome</keyword>
<feature type="compositionally biased region" description="Basic and acidic residues" evidence="1">
    <location>
        <begin position="286"/>
        <end position="301"/>
    </location>
</feature>
<reference evidence="2" key="1">
    <citation type="submission" date="2022-08" db="EMBL/GenBank/DDBJ databases">
        <title>Novel sulfate-reducing endosymbionts in the free-living metamonad Anaeramoeba.</title>
        <authorList>
            <person name="Jerlstrom-Hultqvist J."/>
            <person name="Cepicka I."/>
            <person name="Gallot-Lavallee L."/>
            <person name="Salas-Leiva D."/>
            <person name="Curtis B.A."/>
            <person name="Zahonova K."/>
            <person name="Pipaliya S."/>
            <person name="Dacks J."/>
            <person name="Roger A.J."/>
        </authorList>
    </citation>
    <scope>NUCLEOTIDE SEQUENCE</scope>
    <source>
        <strain evidence="2">Schooner1</strain>
    </source>
</reference>
<protein>
    <submittedName>
        <fullName evidence="2">Oxidoreductase-like protein</fullName>
    </submittedName>
</protein>
<dbReference type="EMBL" id="JAOAOG010000175">
    <property type="protein sequence ID" value="KAJ6242465.1"/>
    <property type="molecule type" value="Genomic_DNA"/>
</dbReference>
<name>A0ABQ8YCY4_9EUKA</name>
<organism evidence="2 3">
    <name type="scientific">Anaeramoeba flamelloides</name>
    <dbReference type="NCBI Taxonomy" id="1746091"/>
    <lineage>
        <taxon>Eukaryota</taxon>
        <taxon>Metamonada</taxon>
        <taxon>Anaeramoebidae</taxon>
        <taxon>Anaeramoeba</taxon>
    </lineage>
</organism>
<dbReference type="PANTHER" id="PTHR43544">
    <property type="entry name" value="SHORT-CHAIN DEHYDROGENASE/REDUCTASE"/>
    <property type="match status" value="1"/>
</dbReference>
<dbReference type="SUPFAM" id="SSF51735">
    <property type="entry name" value="NAD(P)-binding Rossmann-fold domains"/>
    <property type="match status" value="1"/>
</dbReference>
<dbReference type="InterPro" id="IPR036291">
    <property type="entry name" value="NAD(P)-bd_dom_sf"/>
</dbReference>
<sequence>MLTDLEEPYSQQIKFLDKTTNKKNLGYYEFYKIIGEYSQVESVESEEQYTTKLGKIVNLKQFKRNLKQIVFPFFSILQNFSVFLSGPIVLSCLFEDAKIKKMFEPKIIDLYLIGKPPKSFKTIHRQIVIKVKQILNNEKDLLIIKLPTCILYCFETNDRQFPIFRLNFVSLLNFQEKLLFEPISAFQVGFDFSNLCCTKNFLKFLQQSKLLVTCFSAKKLYTQGIFGDLSNLICKNKLPVKIYLTNLRNLKTKEITKEMLNGELQKKNSKSFYGFFHSIEENQENENEKQNENENEKDKEQKKPKHSLNLMKGIFLQISNKNLIQNILESLKKDKNEEQISINYHIKDHSVNQDSILDMFDSKNEIENNSGNNFFLSDEISNNTKKNFSKTKNKNKIGERKKKNNNKNNKKKNNNNNNKKNKNNNNNNNNNNNKNNQLKSDKLEILVYRSPNLKKSYQILFKLFKPPLIREFKKKFLLRCYICKKKKFPRKLKITKQLNDTDKIEICSECKEFNTNKKNEIFSISKCTDTLKGKVAIVTGGRIKIGFAAAIGLLYHGCTVIATTRFPGDAYSRFEKDPFYKEWEKRLIIYPLDLRHYTSLLKFVDYIKNNYPKIDFLINNAAQTVKYPPAYYKHLVRNEKKKIALGRQKKIISIDNKPFKTKGNELVEQFHSKELNLNVNSLPLSVLLSQVQTEENEQTDFCKEFPDPDHVIDDDLIYNQIKKEIETKIENHEKPKSEKKEKIDLDQTIKILDNFSNEDEYNMNIQMLKVLKEQLSERNPYEDIQKDLRNQSSWTMELDEITPIEIYETMLINYLAPTVMINQFKDLMSRDLNGSLKSVIVNVTSKEGKFNSRKGSFHPHTNSTKAALNMITRTTGHQYYEHFNILLLGIDPGWINHVFDKSSISSCPLNYHDGATRILDPVFNPKSYISGKIYANFQLSEW</sequence>
<evidence type="ECO:0000313" key="3">
    <source>
        <dbReference type="Proteomes" id="UP001150062"/>
    </source>
</evidence>
<dbReference type="PANTHER" id="PTHR43544:SF10">
    <property type="entry name" value="SHORT-CHAIN DEHYDROGENASE_REDUCTASE FAMILY PROTEIN"/>
    <property type="match status" value="1"/>
</dbReference>
<feature type="region of interest" description="Disordered" evidence="1">
    <location>
        <begin position="384"/>
        <end position="438"/>
    </location>
</feature>
<comment type="caution">
    <text evidence="2">The sequence shown here is derived from an EMBL/GenBank/DDBJ whole genome shotgun (WGS) entry which is preliminary data.</text>
</comment>
<feature type="compositionally biased region" description="Basic residues" evidence="1">
    <location>
        <begin position="387"/>
        <end position="413"/>
    </location>
</feature>
<accession>A0ABQ8YCY4</accession>
<gene>
    <name evidence="2" type="ORF">M0813_22604</name>
</gene>
<evidence type="ECO:0000256" key="1">
    <source>
        <dbReference type="SAM" id="MobiDB-lite"/>
    </source>
</evidence>
<dbReference type="Pfam" id="PF00106">
    <property type="entry name" value="adh_short"/>
    <property type="match status" value="1"/>
</dbReference>
<feature type="region of interest" description="Disordered" evidence="1">
    <location>
        <begin position="283"/>
        <end position="306"/>
    </location>
</feature>
<feature type="compositionally biased region" description="Low complexity" evidence="1">
    <location>
        <begin position="414"/>
        <end position="436"/>
    </location>
</feature>
<dbReference type="InterPro" id="IPR002347">
    <property type="entry name" value="SDR_fam"/>
</dbReference>
<dbReference type="InterPro" id="IPR051468">
    <property type="entry name" value="Fungal_SecMetab_SDRs"/>
</dbReference>
<proteinExistence type="predicted"/>